<accession>A0A4R4RK09</accession>
<evidence type="ECO:0000313" key="3">
    <source>
        <dbReference type="Proteomes" id="UP000295621"/>
    </source>
</evidence>
<dbReference type="AlphaFoldDB" id="A0A4R4RK09"/>
<proteinExistence type="predicted"/>
<dbReference type="Proteomes" id="UP000295621">
    <property type="component" value="Unassembled WGS sequence"/>
</dbReference>
<comment type="caution">
    <text evidence="2">The sequence shown here is derived from an EMBL/GenBank/DDBJ whole genome shotgun (WGS) entry which is preliminary data.</text>
</comment>
<dbReference type="RefSeq" id="WP_131984619.1">
    <property type="nucleotide sequence ID" value="NZ_SMKL01000038.1"/>
</dbReference>
<keyword evidence="3" id="KW-1185">Reference proteome</keyword>
<evidence type="ECO:0000256" key="1">
    <source>
        <dbReference type="SAM" id="MobiDB-lite"/>
    </source>
</evidence>
<dbReference type="EMBL" id="SMKL01000038">
    <property type="protein sequence ID" value="TDC49704.1"/>
    <property type="molecule type" value="Genomic_DNA"/>
</dbReference>
<sequence>MDSAVSPRSTAPVSGQALSAVLPTTVANRVPAVFGARGVRWANPQQRCTARRSPTCDGDHPATPPAIDPFPAHTRGDSRVADTIDLPEPCIAPVVFVGPNATTWFAATGRLAPRGGRPR</sequence>
<evidence type="ECO:0000313" key="2">
    <source>
        <dbReference type="EMBL" id="TDC49704.1"/>
    </source>
</evidence>
<protein>
    <submittedName>
        <fullName evidence="2">Uncharacterized protein</fullName>
    </submittedName>
</protein>
<name>A0A4R4RK09_9ACTN</name>
<dbReference type="OrthoDB" id="5194895at2"/>
<gene>
    <name evidence="2" type="ORF">E1212_17185</name>
</gene>
<reference evidence="2 3" key="1">
    <citation type="submission" date="2019-02" db="EMBL/GenBank/DDBJ databases">
        <title>Draft genome sequences of novel Actinobacteria.</title>
        <authorList>
            <person name="Sahin N."/>
            <person name="Ay H."/>
            <person name="Saygin H."/>
        </authorList>
    </citation>
    <scope>NUCLEOTIDE SEQUENCE [LARGE SCALE GENOMIC DNA]</scope>
    <source>
        <strain evidence="2 3">KC603</strain>
    </source>
</reference>
<organism evidence="2 3">
    <name type="scientific">Jiangella ureilytica</name>
    <dbReference type="NCBI Taxonomy" id="2530374"/>
    <lineage>
        <taxon>Bacteria</taxon>
        <taxon>Bacillati</taxon>
        <taxon>Actinomycetota</taxon>
        <taxon>Actinomycetes</taxon>
        <taxon>Jiangellales</taxon>
        <taxon>Jiangellaceae</taxon>
        <taxon>Jiangella</taxon>
    </lineage>
</organism>
<feature type="region of interest" description="Disordered" evidence="1">
    <location>
        <begin position="45"/>
        <end position="73"/>
    </location>
</feature>